<evidence type="ECO:0000256" key="2">
    <source>
        <dbReference type="ARBA" id="ARBA00022741"/>
    </source>
</evidence>
<dbReference type="EC" id="6.3.4.15" evidence="5"/>
<dbReference type="InterPro" id="IPR003142">
    <property type="entry name" value="BPL_C"/>
</dbReference>
<comment type="caution">
    <text evidence="8">The sequence shown here is derived from an EMBL/GenBank/DDBJ whole genome shotgun (WGS) entry which is preliminary data.</text>
</comment>
<accession>A0A261TYW4</accession>
<dbReference type="InterPro" id="IPR008988">
    <property type="entry name" value="Transcriptional_repressor_C"/>
</dbReference>
<evidence type="ECO:0000256" key="5">
    <source>
        <dbReference type="ARBA" id="ARBA00024227"/>
    </source>
</evidence>
<keyword evidence="4" id="KW-0092">Biotin</keyword>
<dbReference type="SUPFAM" id="SSF50037">
    <property type="entry name" value="C-terminal domain of transcriptional repressors"/>
    <property type="match status" value="1"/>
</dbReference>
<dbReference type="AlphaFoldDB" id="A0A261TYW4"/>
<dbReference type="SUPFAM" id="SSF55681">
    <property type="entry name" value="Class II aaRS and biotin synthetases"/>
    <property type="match status" value="1"/>
</dbReference>
<dbReference type="InterPro" id="IPR004408">
    <property type="entry name" value="Biotin_CoA_COase_ligase"/>
</dbReference>
<keyword evidence="1 8" id="KW-0436">Ligase</keyword>
<keyword evidence="9" id="KW-1185">Reference proteome</keyword>
<dbReference type="GO" id="GO:0005737">
    <property type="term" value="C:cytoplasm"/>
    <property type="evidence" value="ECO:0007669"/>
    <property type="project" value="TreeGrafter"/>
</dbReference>
<dbReference type="Gene3D" id="2.30.30.100">
    <property type="match status" value="1"/>
</dbReference>
<dbReference type="PANTHER" id="PTHR12835:SF5">
    <property type="entry name" value="BIOTIN--PROTEIN LIGASE"/>
    <property type="match status" value="1"/>
</dbReference>
<keyword evidence="2" id="KW-0547">Nucleotide-binding</keyword>
<dbReference type="OrthoDB" id="9807064at2"/>
<proteinExistence type="predicted"/>
<dbReference type="Pfam" id="PF02237">
    <property type="entry name" value="BPL_C"/>
    <property type="match status" value="1"/>
</dbReference>
<evidence type="ECO:0000259" key="7">
    <source>
        <dbReference type="PROSITE" id="PS51733"/>
    </source>
</evidence>
<evidence type="ECO:0000256" key="4">
    <source>
        <dbReference type="ARBA" id="ARBA00023267"/>
    </source>
</evidence>
<comment type="catalytic activity">
    <reaction evidence="6">
        <text>biotin + L-lysyl-[protein] + ATP = N(6)-biotinyl-L-lysyl-[protein] + AMP + diphosphate + H(+)</text>
        <dbReference type="Rhea" id="RHEA:11756"/>
        <dbReference type="Rhea" id="RHEA-COMP:9752"/>
        <dbReference type="Rhea" id="RHEA-COMP:10505"/>
        <dbReference type="ChEBI" id="CHEBI:15378"/>
        <dbReference type="ChEBI" id="CHEBI:29969"/>
        <dbReference type="ChEBI" id="CHEBI:30616"/>
        <dbReference type="ChEBI" id="CHEBI:33019"/>
        <dbReference type="ChEBI" id="CHEBI:57586"/>
        <dbReference type="ChEBI" id="CHEBI:83144"/>
        <dbReference type="ChEBI" id="CHEBI:456215"/>
        <dbReference type="EC" id="6.3.4.15"/>
    </reaction>
</comment>
<evidence type="ECO:0000313" key="8">
    <source>
        <dbReference type="EMBL" id="OZI54874.1"/>
    </source>
</evidence>
<gene>
    <name evidence="8" type="ORF">CAL25_00160</name>
</gene>
<dbReference type="RefSeq" id="WP_094797938.1">
    <property type="nucleotide sequence ID" value="NZ_NEVP01000001.1"/>
</dbReference>
<reference evidence="8 9" key="1">
    <citation type="submission" date="2017-05" db="EMBL/GenBank/DDBJ databases">
        <title>Complete and WGS of Bordetella genogroups.</title>
        <authorList>
            <person name="Spilker T."/>
            <person name="LiPuma J."/>
        </authorList>
    </citation>
    <scope>NUCLEOTIDE SEQUENCE [LARGE SCALE GENOMIC DNA]</scope>
    <source>
        <strain evidence="8 9">AU10456</strain>
    </source>
</reference>
<dbReference type="Pfam" id="PF03099">
    <property type="entry name" value="BPL_LplA_LipB"/>
    <property type="match status" value="1"/>
</dbReference>
<dbReference type="GO" id="GO:0004077">
    <property type="term" value="F:biotin--[biotin carboxyl-carrier protein] ligase activity"/>
    <property type="evidence" value="ECO:0007669"/>
    <property type="project" value="UniProtKB-EC"/>
</dbReference>
<feature type="domain" description="BPL/LPL catalytic" evidence="7">
    <location>
        <begin position="25"/>
        <end position="208"/>
    </location>
</feature>
<dbReference type="InterPro" id="IPR004143">
    <property type="entry name" value="BPL_LPL_catalytic"/>
</dbReference>
<dbReference type="GO" id="GO:0005524">
    <property type="term" value="F:ATP binding"/>
    <property type="evidence" value="ECO:0007669"/>
    <property type="project" value="UniProtKB-KW"/>
</dbReference>
<dbReference type="PANTHER" id="PTHR12835">
    <property type="entry name" value="BIOTIN PROTEIN LIGASE"/>
    <property type="match status" value="1"/>
</dbReference>
<sequence length="279" mass="29099">MSVPASPLALPAPDELARALAARLPGFQDIAWVAETGSTNADLMERARADAGPRPWLLGAHAQQSGRGRAGRAWANAVGDTLMVSCAYEIRVPPARLPAISPLAGLAACEALRGLSGSAGLCVKWPNDVQWHDAKLAGILVESVRTPGTDSHTVVIGMGVNLRAAAALSASLGREVADWSQVTAHSPSAPAHIADIVAALALAWQDAITELERDGFEAFQARYAGLDALIGRPVTVQDQGRVLHEGVACGLDGLGRLQVRTEHDTITVSVGEISVRARA</sequence>
<dbReference type="PROSITE" id="PS51733">
    <property type="entry name" value="BPL_LPL_CATALYTIC"/>
    <property type="match status" value="1"/>
</dbReference>
<dbReference type="NCBIfam" id="TIGR00121">
    <property type="entry name" value="birA_ligase"/>
    <property type="match status" value="1"/>
</dbReference>
<dbReference type="EMBL" id="NEVP01000001">
    <property type="protein sequence ID" value="OZI54874.1"/>
    <property type="molecule type" value="Genomic_DNA"/>
</dbReference>
<dbReference type="InterPro" id="IPR045864">
    <property type="entry name" value="aa-tRNA-synth_II/BPL/LPL"/>
</dbReference>
<dbReference type="Proteomes" id="UP000216913">
    <property type="component" value="Unassembled WGS sequence"/>
</dbReference>
<keyword evidence="3" id="KW-0067">ATP-binding</keyword>
<protein>
    <recommendedName>
        <fullName evidence="5">biotin--[biotin carboxyl-carrier protein] ligase</fullName>
        <ecNumber evidence="5">6.3.4.15</ecNumber>
    </recommendedName>
</protein>
<organism evidence="8 9">
    <name type="scientific">Bordetella genomosp. 5</name>
    <dbReference type="NCBI Taxonomy" id="1395608"/>
    <lineage>
        <taxon>Bacteria</taxon>
        <taxon>Pseudomonadati</taxon>
        <taxon>Pseudomonadota</taxon>
        <taxon>Betaproteobacteria</taxon>
        <taxon>Burkholderiales</taxon>
        <taxon>Alcaligenaceae</taxon>
        <taxon>Bordetella</taxon>
    </lineage>
</organism>
<evidence type="ECO:0000256" key="3">
    <source>
        <dbReference type="ARBA" id="ARBA00022840"/>
    </source>
</evidence>
<evidence type="ECO:0000256" key="6">
    <source>
        <dbReference type="ARBA" id="ARBA00047846"/>
    </source>
</evidence>
<dbReference type="CDD" id="cd16442">
    <property type="entry name" value="BPL"/>
    <property type="match status" value="1"/>
</dbReference>
<evidence type="ECO:0000256" key="1">
    <source>
        <dbReference type="ARBA" id="ARBA00022598"/>
    </source>
</evidence>
<evidence type="ECO:0000313" key="9">
    <source>
        <dbReference type="Proteomes" id="UP000216913"/>
    </source>
</evidence>
<name>A0A261TYW4_9BORD</name>
<dbReference type="Gene3D" id="3.30.930.10">
    <property type="entry name" value="Bira Bifunctional Protein, Domain 2"/>
    <property type="match status" value="1"/>
</dbReference>